<dbReference type="EMBL" id="NEMB01000003">
    <property type="protein sequence ID" value="PQQ66645.1"/>
    <property type="molecule type" value="Genomic_DNA"/>
</dbReference>
<dbReference type="AlphaFoldDB" id="A0A2S8RA29"/>
<evidence type="ECO:0000259" key="1">
    <source>
        <dbReference type="Pfam" id="PF00583"/>
    </source>
</evidence>
<dbReference type="Pfam" id="PF00583">
    <property type="entry name" value="Acetyltransf_1"/>
    <property type="match status" value="1"/>
</dbReference>
<proteinExistence type="predicted"/>
<name>A0A2S8RA29_9FIRM</name>
<reference evidence="2 3" key="1">
    <citation type="journal article" date="2018" name="Syst. Appl. Microbiol.">
        <title>Characterization and high-quality draft genome sequence of Herbivorax saccincola A7, an anaerobic, alkaliphilic, thermophilic, cellulolytic, and xylanolytic bacterium.</title>
        <authorList>
            <person name="Aikawa S."/>
            <person name="Baramee S."/>
            <person name="Sermsathanaswadi J."/>
            <person name="Thianheng P."/>
            <person name="Tachaapaikoon C."/>
            <person name="Shikata A."/>
            <person name="Waeonukul R."/>
            <person name="Pason P."/>
            <person name="Ratanakhanokchai K."/>
            <person name="Kosugi A."/>
        </authorList>
    </citation>
    <scope>NUCLEOTIDE SEQUENCE [LARGE SCALE GENOMIC DNA]</scope>
    <source>
        <strain evidence="2 3">A7</strain>
    </source>
</reference>
<dbReference type="SUPFAM" id="SSF55729">
    <property type="entry name" value="Acyl-CoA N-acyltransferases (Nat)"/>
    <property type="match status" value="1"/>
</dbReference>
<accession>A0A2S8RA29</accession>
<sequence>MKVEELFVSPEQQGYGCGTALLNTVESYIKEKGLAGFT</sequence>
<dbReference type="CDD" id="cd04301">
    <property type="entry name" value="NAT_SF"/>
    <property type="match status" value="1"/>
</dbReference>
<comment type="caution">
    <text evidence="2">The sequence shown here is derived from an EMBL/GenBank/DDBJ whole genome shotgun (WGS) entry which is preliminary data.</text>
</comment>
<dbReference type="InterPro" id="IPR016181">
    <property type="entry name" value="Acyl_CoA_acyltransferase"/>
</dbReference>
<organism evidence="2 3">
    <name type="scientific">Acetivibrio saccincola</name>
    <dbReference type="NCBI Taxonomy" id="1677857"/>
    <lineage>
        <taxon>Bacteria</taxon>
        <taxon>Bacillati</taxon>
        <taxon>Bacillota</taxon>
        <taxon>Clostridia</taxon>
        <taxon>Eubacteriales</taxon>
        <taxon>Oscillospiraceae</taxon>
        <taxon>Acetivibrio</taxon>
    </lineage>
</organism>
<protein>
    <recommendedName>
        <fullName evidence="1">N-acetyltransferase domain-containing protein</fullName>
    </recommendedName>
</protein>
<dbReference type="Proteomes" id="UP000239720">
    <property type="component" value="Unassembled WGS sequence"/>
</dbReference>
<dbReference type="Gene3D" id="3.40.630.30">
    <property type="match status" value="1"/>
</dbReference>
<evidence type="ECO:0000313" key="3">
    <source>
        <dbReference type="Proteomes" id="UP000239720"/>
    </source>
</evidence>
<feature type="domain" description="N-acetyltransferase" evidence="1">
    <location>
        <begin position="3"/>
        <end position="34"/>
    </location>
</feature>
<dbReference type="GO" id="GO:0016747">
    <property type="term" value="F:acyltransferase activity, transferring groups other than amino-acyl groups"/>
    <property type="evidence" value="ECO:0007669"/>
    <property type="project" value="InterPro"/>
</dbReference>
<gene>
    <name evidence="2" type="ORF">B9R14_07740</name>
</gene>
<evidence type="ECO:0000313" key="2">
    <source>
        <dbReference type="EMBL" id="PQQ66645.1"/>
    </source>
</evidence>
<dbReference type="InterPro" id="IPR000182">
    <property type="entry name" value="GNAT_dom"/>
</dbReference>